<reference evidence="1 2" key="1">
    <citation type="journal article" date="2019" name="Commun. Biol.">
        <title>The bagworm genome reveals a unique fibroin gene that provides high tensile strength.</title>
        <authorList>
            <person name="Kono N."/>
            <person name="Nakamura H."/>
            <person name="Ohtoshi R."/>
            <person name="Tomita M."/>
            <person name="Numata K."/>
            <person name="Arakawa K."/>
        </authorList>
    </citation>
    <scope>NUCLEOTIDE SEQUENCE [LARGE SCALE GENOMIC DNA]</scope>
</reference>
<dbReference type="AlphaFoldDB" id="A0A4C1VKT5"/>
<dbReference type="OrthoDB" id="8196546at2759"/>
<protein>
    <recommendedName>
        <fullName evidence="3">Reverse transcriptase domain-containing protein</fullName>
    </recommendedName>
</protein>
<keyword evidence="2" id="KW-1185">Reference proteome</keyword>
<dbReference type="EMBL" id="BGZK01000361">
    <property type="protein sequence ID" value="GBP39161.1"/>
    <property type="molecule type" value="Genomic_DNA"/>
</dbReference>
<dbReference type="PANTHER" id="PTHR47027:SF30">
    <property type="entry name" value="THAP-TYPE DOMAIN-CONTAINING PROTEIN"/>
    <property type="match status" value="1"/>
</dbReference>
<dbReference type="Proteomes" id="UP000299102">
    <property type="component" value="Unassembled WGS sequence"/>
</dbReference>
<name>A0A4C1VKT5_EUMVA</name>
<evidence type="ECO:0008006" key="3">
    <source>
        <dbReference type="Google" id="ProtNLM"/>
    </source>
</evidence>
<accession>A0A4C1VKT5</accession>
<evidence type="ECO:0000313" key="2">
    <source>
        <dbReference type="Proteomes" id="UP000299102"/>
    </source>
</evidence>
<evidence type="ECO:0000313" key="1">
    <source>
        <dbReference type="EMBL" id="GBP39161.1"/>
    </source>
</evidence>
<proteinExistence type="predicted"/>
<dbReference type="PANTHER" id="PTHR47027">
    <property type="entry name" value="REVERSE TRANSCRIPTASE DOMAIN-CONTAINING PROTEIN"/>
    <property type="match status" value="1"/>
</dbReference>
<gene>
    <name evidence="1" type="ORF">EVAR_26947_1</name>
</gene>
<sequence>MNDSVTKRGIKVNVDTSKVMVFERDESTTECNILIKGEKVEQVKEFVYLGSLFTNYSKHDIKIERRVNAENKANEALLAIINNKNVSRQARLVIHNGFLISMFTYGSENCVWQKKNESKINAVEMRSLRSICGVSQKHRCRNSDDRGRCDLKEDVVTRLERVMFRWFGHLERIVEIKLTKKKSIERMCVMEKSARVTLEHLMETTLMAYKKRAKF</sequence>
<comment type="caution">
    <text evidence="1">The sequence shown here is derived from an EMBL/GenBank/DDBJ whole genome shotgun (WGS) entry which is preliminary data.</text>
</comment>
<dbReference type="STRING" id="151549.A0A4C1VKT5"/>
<organism evidence="1 2">
    <name type="scientific">Eumeta variegata</name>
    <name type="common">Bagworm moth</name>
    <name type="synonym">Eumeta japonica</name>
    <dbReference type="NCBI Taxonomy" id="151549"/>
    <lineage>
        <taxon>Eukaryota</taxon>
        <taxon>Metazoa</taxon>
        <taxon>Ecdysozoa</taxon>
        <taxon>Arthropoda</taxon>
        <taxon>Hexapoda</taxon>
        <taxon>Insecta</taxon>
        <taxon>Pterygota</taxon>
        <taxon>Neoptera</taxon>
        <taxon>Endopterygota</taxon>
        <taxon>Lepidoptera</taxon>
        <taxon>Glossata</taxon>
        <taxon>Ditrysia</taxon>
        <taxon>Tineoidea</taxon>
        <taxon>Psychidae</taxon>
        <taxon>Oiketicinae</taxon>
        <taxon>Eumeta</taxon>
    </lineage>
</organism>